<dbReference type="AlphaFoldDB" id="A0A9X2FXF3"/>
<sequence>MARKSRILDLCERASSLNQKQLLTLESQFDVNVVGGLENLVNYSPKSERPIHRWFRYREGYSIELVKSMLSELPKNSVILDPFCGAGTTLLAAKELGMKAIGLDVNPMSVLIAKVKTRNYNSSQIDEIRKLTDSVSSLTLDSASDEAPELKIIDKVYHPEILKSLLIIRCFIKAIQNEVSRDFFKVAWLSIIEGTSNVYKEGNGIKYRNKKRSKSGSYTIPIEIWQEEYFPQDKFRFVLETFLKKLAEMLDDIAIPAPDSGITPIVKCAKAEEISNHVNSETVDYVIFSPPYCNCFNYFKIFKIELWMGEFIDSYEDMRKLNSQALRSHVETTLKRDSDKRLPAVEAIVNLVDRDKVWDKRIPDAITGYFVDMNSVLEQCKIVLKDKGFCSAVVGNSVYGGIVIPTDLILASLARDLGYENQHISIARLLPTSAQQQKSLGDKRRYMRESIITLRKGEL</sequence>
<evidence type="ECO:0000256" key="3">
    <source>
        <dbReference type="RuleBase" id="RU362026"/>
    </source>
</evidence>
<proteinExistence type="inferred from homology"/>
<dbReference type="EMBL" id="JAMZDE010000006">
    <property type="protein sequence ID" value="MCP1339400.1"/>
    <property type="molecule type" value="Genomic_DNA"/>
</dbReference>
<keyword evidence="1" id="KW-0489">Methyltransferase</keyword>
<dbReference type="GO" id="GO:0003677">
    <property type="term" value="F:DNA binding"/>
    <property type="evidence" value="ECO:0007669"/>
    <property type="project" value="InterPro"/>
</dbReference>
<dbReference type="CDD" id="cd02440">
    <property type="entry name" value="AdoMet_MTases"/>
    <property type="match status" value="1"/>
</dbReference>
<comment type="similarity">
    <text evidence="3">Belongs to the N(4)/N(6)-methyltransferase family.</text>
</comment>
<evidence type="ECO:0000256" key="1">
    <source>
        <dbReference type="ARBA" id="ARBA00022603"/>
    </source>
</evidence>
<dbReference type="GO" id="GO:0032259">
    <property type="term" value="P:methylation"/>
    <property type="evidence" value="ECO:0007669"/>
    <property type="project" value="UniProtKB-KW"/>
</dbReference>
<dbReference type="GO" id="GO:0008170">
    <property type="term" value="F:N-methyltransferase activity"/>
    <property type="evidence" value="ECO:0007669"/>
    <property type="project" value="InterPro"/>
</dbReference>
<feature type="domain" description="DNA methylase N-4/N-6" evidence="4">
    <location>
        <begin position="73"/>
        <end position="113"/>
    </location>
</feature>
<evidence type="ECO:0000313" key="5">
    <source>
        <dbReference type="EMBL" id="MCP1339400.1"/>
    </source>
</evidence>
<dbReference type="Gene3D" id="3.40.50.150">
    <property type="entry name" value="Vaccinia Virus protein VP39"/>
    <property type="match status" value="2"/>
</dbReference>
<dbReference type="InterPro" id="IPR001091">
    <property type="entry name" value="RM_Methyltransferase"/>
</dbReference>
<comment type="caution">
    <text evidence="5">The sequence shown here is derived from an EMBL/GenBank/DDBJ whole genome shotgun (WGS) entry which is preliminary data.</text>
</comment>
<protein>
    <recommendedName>
        <fullName evidence="3">Methyltransferase</fullName>
        <ecNumber evidence="3">2.1.1.-</ecNumber>
    </recommendedName>
</protein>
<accession>A0A9X2FXF3</accession>
<dbReference type="InterPro" id="IPR029063">
    <property type="entry name" value="SAM-dependent_MTases_sf"/>
</dbReference>
<dbReference type="SUPFAM" id="SSF53335">
    <property type="entry name" value="S-adenosyl-L-methionine-dependent methyltransferases"/>
    <property type="match status" value="2"/>
</dbReference>
<keyword evidence="2" id="KW-0808">Transferase</keyword>
<reference evidence="5" key="1">
    <citation type="submission" date="2022-06" db="EMBL/GenBank/DDBJ databases">
        <title>Idiomarina rhizosphaerae M1R2S28.</title>
        <authorList>
            <person name="Sun J.-Q."/>
            <person name="Li L.-F."/>
        </authorList>
    </citation>
    <scope>NUCLEOTIDE SEQUENCE</scope>
    <source>
        <strain evidence="5">M1R2S28</strain>
    </source>
</reference>
<dbReference type="InterPro" id="IPR002941">
    <property type="entry name" value="DNA_methylase_N4/N6"/>
</dbReference>
<dbReference type="Pfam" id="PF01555">
    <property type="entry name" value="N6_N4_Mtase"/>
    <property type="match status" value="1"/>
</dbReference>
<keyword evidence="6" id="KW-1185">Reference proteome</keyword>
<dbReference type="EC" id="2.1.1.-" evidence="3"/>
<dbReference type="Proteomes" id="UP001139474">
    <property type="component" value="Unassembled WGS sequence"/>
</dbReference>
<evidence type="ECO:0000256" key="2">
    <source>
        <dbReference type="ARBA" id="ARBA00022679"/>
    </source>
</evidence>
<evidence type="ECO:0000259" key="4">
    <source>
        <dbReference type="Pfam" id="PF01555"/>
    </source>
</evidence>
<evidence type="ECO:0000313" key="6">
    <source>
        <dbReference type="Proteomes" id="UP001139474"/>
    </source>
</evidence>
<dbReference type="PRINTS" id="PR00508">
    <property type="entry name" value="S21N4MTFRASE"/>
</dbReference>
<name>A0A9X2FXF3_9GAMM</name>
<dbReference type="RefSeq" id="WP_253619175.1">
    <property type="nucleotide sequence ID" value="NZ_JAMZDE010000006.1"/>
</dbReference>
<organism evidence="5 6">
    <name type="scientific">Idiomarina rhizosphaerae</name>
    <dbReference type="NCBI Taxonomy" id="2961572"/>
    <lineage>
        <taxon>Bacteria</taxon>
        <taxon>Pseudomonadati</taxon>
        <taxon>Pseudomonadota</taxon>
        <taxon>Gammaproteobacteria</taxon>
        <taxon>Alteromonadales</taxon>
        <taxon>Idiomarinaceae</taxon>
        <taxon>Idiomarina</taxon>
    </lineage>
</organism>
<gene>
    <name evidence="5" type="ORF">NJR55_07305</name>
</gene>